<comment type="caution">
    <text evidence="1">The sequence shown here is derived from an EMBL/GenBank/DDBJ whole genome shotgun (WGS) entry which is preliminary data.</text>
</comment>
<organism evidence="1 2">
    <name type="scientific">Candidatus Seongchinamella marina</name>
    <dbReference type="NCBI Taxonomy" id="2518990"/>
    <lineage>
        <taxon>Bacteria</taxon>
        <taxon>Pseudomonadati</taxon>
        <taxon>Pseudomonadota</taxon>
        <taxon>Gammaproteobacteria</taxon>
        <taxon>Cellvibrionales</taxon>
        <taxon>Halieaceae</taxon>
        <taxon>Seongchinamella</taxon>
    </lineage>
</organism>
<evidence type="ECO:0000313" key="2">
    <source>
        <dbReference type="Proteomes" id="UP001143307"/>
    </source>
</evidence>
<proteinExistence type="predicted"/>
<dbReference type="RefSeq" id="WP_279254065.1">
    <property type="nucleotide sequence ID" value="NZ_SHNP01000008.1"/>
</dbReference>
<accession>A0ABT3SZY7</accession>
<evidence type="ECO:0000313" key="1">
    <source>
        <dbReference type="EMBL" id="MCX2975424.1"/>
    </source>
</evidence>
<keyword evidence="2" id="KW-1185">Reference proteome</keyword>
<evidence type="ECO:0008006" key="3">
    <source>
        <dbReference type="Google" id="ProtNLM"/>
    </source>
</evidence>
<dbReference type="EMBL" id="SHNP01000008">
    <property type="protein sequence ID" value="MCX2975424.1"/>
    <property type="molecule type" value="Genomic_DNA"/>
</dbReference>
<reference evidence="1" key="1">
    <citation type="submission" date="2019-02" db="EMBL/GenBank/DDBJ databases">
        <authorList>
            <person name="Li S.-H."/>
        </authorList>
    </citation>
    <scope>NUCLEOTIDE SEQUENCE</scope>
    <source>
        <strain evidence="1">IMCC8485</strain>
    </source>
</reference>
<gene>
    <name evidence="1" type="ORF">EYC87_17730</name>
</gene>
<dbReference type="PROSITE" id="PS51257">
    <property type="entry name" value="PROKAR_LIPOPROTEIN"/>
    <property type="match status" value="1"/>
</dbReference>
<protein>
    <recommendedName>
        <fullName evidence="3">Bacterial repeat domain-containing protein</fullName>
    </recommendedName>
</protein>
<dbReference type="Proteomes" id="UP001143307">
    <property type="component" value="Unassembled WGS sequence"/>
</dbReference>
<name>A0ABT3SZY7_9GAMM</name>
<sequence>MLRTTFKLAVSGVLFLALLSGCKIQVQVPNNGRVATISGSYLCEASQTCEIEVVDVLFNETFVAEPAEGFHFEGWRREALYLCGGLSTPCPLVTSGFQGIEILMEFLTSDEVWFLEPVFNACDEACKLAASLSSDHTPANEALLRSLIENELDSEQFYLVEYWRLDQDNLEADTLKYKIITMRRWHFSKKRSLFLTVNNESLSCWQRWPLKKISERQSLWRHT</sequence>